<sequence>MSSPRSAPAQHWPISERPELIFPGDCRMAVYVGLNIEYFEFGKPSTSRSGVTAGLPIDPLNHAWREYGTRVGFWRMLEAIDHNKLPVSVLINSEAARQFPEIVGAGRERNWAFLGHGRTNSELWAGFDEEGERNAIAEIVKTLTETTGKSPQGWLGPALSETDHTLRLLAEHGFRYSLDWVNDDQPYPLPVEGHKFASIPYSIEINDILAFIDDGISPEQFGQMIIDQFEVLHEESKRRPGAVMCVALHPFLVGQAFRYKYLAAALDAISGFSDVWYANSDEIADWYFAGPYDSAVKELGRRKG</sequence>
<protein>
    <submittedName>
        <fullName evidence="2">Unannotated protein</fullName>
    </submittedName>
</protein>
<reference evidence="2" key="1">
    <citation type="submission" date="2020-05" db="EMBL/GenBank/DDBJ databases">
        <authorList>
            <person name="Chiriac C."/>
            <person name="Salcher M."/>
            <person name="Ghai R."/>
            <person name="Kavagutti S V."/>
        </authorList>
    </citation>
    <scope>NUCLEOTIDE SEQUENCE</scope>
</reference>
<proteinExistence type="predicted"/>
<dbReference type="Pfam" id="PF01522">
    <property type="entry name" value="Polysacc_deac_1"/>
    <property type="match status" value="1"/>
</dbReference>
<accession>A0A6J7GFP2</accession>
<dbReference type="GO" id="GO:0005975">
    <property type="term" value="P:carbohydrate metabolic process"/>
    <property type="evidence" value="ECO:0007669"/>
    <property type="project" value="InterPro"/>
</dbReference>
<organism evidence="2">
    <name type="scientific">freshwater metagenome</name>
    <dbReference type="NCBI Taxonomy" id="449393"/>
    <lineage>
        <taxon>unclassified sequences</taxon>
        <taxon>metagenomes</taxon>
        <taxon>ecological metagenomes</taxon>
    </lineage>
</organism>
<gene>
    <name evidence="2" type="ORF">UFOPK3516_01162</name>
</gene>
<dbReference type="SUPFAM" id="SSF88713">
    <property type="entry name" value="Glycoside hydrolase/deacetylase"/>
    <property type="match status" value="1"/>
</dbReference>
<dbReference type="EMBL" id="CAFBMB010000102">
    <property type="protein sequence ID" value="CAB4905428.1"/>
    <property type="molecule type" value="Genomic_DNA"/>
</dbReference>
<dbReference type="InterPro" id="IPR011330">
    <property type="entry name" value="Glyco_hydro/deAcase_b/a-brl"/>
</dbReference>
<dbReference type="GO" id="GO:0016810">
    <property type="term" value="F:hydrolase activity, acting on carbon-nitrogen (but not peptide) bonds"/>
    <property type="evidence" value="ECO:0007669"/>
    <property type="project" value="InterPro"/>
</dbReference>
<dbReference type="CDD" id="cd10979">
    <property type="entry name" value="CE4_PuuE_like"/>
    <property type="match status" value="1"/>
</dbReference>
<name>A0A6J7GFP2_9ZZZZ</name>
<evidence type="ECO:0000313" key="2">
    <source>
        <dbReference type="EMBL" id="CAB4905428.1"/>
    </source>
</evidence>
<dbReference type="Gene3D" id="3.20.20.370">
    <property type="entry name" value="Glycoside hydrolase/deacetylase"/>
    <property type="match status" value="1"/>
</dbReference>
<dbReference type="PANTHER" id="PTHR43123">
    <property type="entry name" value="POLYSACCHARIDE DEACETYLASE-RELATED"/>
    <property type="match status" value="1"/>
</dbReference>
<dbReference type="AlphaFoldDB" id="A0A6J7GFP2"/>
<feature type="domain" description="NodB homology" evidence="1">
    <location>
        <begin position="72"/>
        <end position="176"/>
    </location>
</feature>
<dbReference type="InterPro" id="IPR002509">
    <property type="entry name" value="NODB_dom"/>
</dbReference>
<evidence type="ECO:0000259" key="1">
    <source>
        <dbReference type="Pfam" id="PF01522"/>
    </source>
</evidence>
<dbReference type="PANTHER" id="PTHR43123:SF4">
    <property type="entry name" value="POLYSACCHARIDE DEACETYLASE"/>
    <property type="match status" value="1"/>
</dbReference>